<dbReference type="Pfam" id="PF19502">
    <property type="entry name" value="DUF6036"/>
    <property type="match status" value="1"/>
</dbReference>
<accession>A0A7W6MY23</accession>
<organism evidence="2 3">
    <name type="scientific">Butyricimonas faecihominis</name>
    <dbReference type="NCBI Taxonomy" id="1472416"/>
    <lineage>
        <taxon>Bacteria</taxon>
        <taxon>Pseudomonadati</taxon>
        <taxon>Bacteroidota</taxon>
        <taxon>Bacteroidia</taxon>
        <taxon>Bacteroidales</taxon>
        <taxon>Odoribacteraceae</taxon>
        <taxon>Butyricimonas</taxon>
    </lineage>
</organism>
<evidence type="ECO:0000313" key="3">
    <source>
        <dbReference type="Proteomes" id="UP000546007"/>
    </source>
</evidence>
<evidence type="ECO:0000259" key="1">
    <source>
        <dbReference type="Pfam" id="PF19502"/>
    </source>
</evidence>
<gene>
    <name evidence="2" type="ORF">GGR14_001248</name>
</gene>
<name>A0A7W6MY23_9BACT</name>
<dbReference type="Gene3D" id="3.30.460.40">
    <property type="match status" value="1"/>
</dbReference>
<dbReference type="AlphaFoldDB" id="A0A7W6MY23"/>
<evidence type="ECO:0000313" key="2">
    <source>
        <dbReference type="EMBL" id="MBB4025476.1"/>
    </source>
</evidence>
<proteinExistence type="predicted"/>
<sequence length="160" mass="18386">MSLDFDEDVWMFISLAQKHNVKMLMVGGGAVNFYGYQRHSADVDFWIDTTPSNLVALRDALNELGYEFDDFPEDVKRGQQNISIKISPVIDIELITSFNPGRSFPECYEQRYTATNTVNGQTFSYEVIAFNDLINSKIKAGRPKDLYDIIELRKIQENKN</sequence>
<dbReference type="EMBL" id="JACIES010000002">
    <property type="protein sequence ID" value="MBB4025476.1"/>
    <property type="molecule type" value="Genomic_DNA"/>
</dbReference>
<dbReference type="InterPro" id="IPR045792">
    <property type="entry name" value="DUF6036"/>
</dbReference>
<feature type="domain" description="DUF6036" evidence="1">
    <location>
        <begin position="17"/>
        <end position="151"/>
    </location>
</feature>
<protein>
    <recommendedName>
        <fullName evidence="1">DUF6036 domain-containing protein</fullName>
    </recommendedName>
</protein>
<keyword evidence="3" id="KW-1185">Reference proteome</keyword>
<dbReference type="Proteomes" id="UP000546007">
    <property type="component" value="Unassembled WGS sequence"/>
</dbReference>
<dbReference type="SUPFAM" id="SSF81301">
    <property type="entry name" value="Nucleotidyltransferase"/>
    <property type="match status" value="1"/>
</dbReference>
<comment type="caution">
    <text evidence="2">The sequence shown here is derived from an EMBL/GenBank/DDBJ whole genome shotgun (WGS) entry which is preliminary data.</text>
</comment>
<dbReference type="RefSeq" id="WP_124318245.1">
    <property type="nucleotide sequence ID" value="NZ_AP028155.1"/>
</dbReference>
<dbReference type="InterPro" id="IPR043519">
    <property type="entry name" value="NT_sf"/>
</dbReference>
<reference evidence="2 3" key="1">
    <citation type="submission" date="2020-08" db="EMBL/GenBank/DDBJ databases">
        <title>Genomic Encyclopedia of Type Strains, Phase IV (KMG-IV): sequencing the most valuable type-strain genomes for metagenomic binning, comparative biology and taxonomic classification.</title>
        <authorList>
            <person name="Goeker M."/>
        </authorList>
    </citation>
    <scope>NUCLEOTIDE SEQUENCE [LARGE SCALE GENOMIC DNA]</scope>
    <source>
        <strain evidence="2 3">DSM 105721</strain>
    </source>
</reference>
<dbReference type="GeneID" id="93103312"/>
<dbReference type="OrthoDB" id="121150at2"/>